<reference evidence="3" key="1">
    <citation type="journal article" date="2019" name="Int. J. Syst. Evol. Microbiol.">
        <title>The Global Catalogue of Microorganisms (GCM) 10K type strain sequencing project: providing services to taxonomists for standard genome sequencing and annotation.</title>
        <authorList>
            <consortium name="The Broad Institute Genomics Platform"/>
            <consortium name="The Broad Institute Genome Sequencing Center for Infectious Disease"/>
            <person name="Wu L."/>
            <person name="Ma J."/>
        </authorList>
    </citation>
    <scope>NUCLEOTIDE SEQUENCE [LARGE SCALE GENOMIC DNA]</scope>
    <source>
        <strain evidence="3">JCM 17441</strain>
    </source>
</reference>
<comment type="caution">
    <text evidence="2">The sequence shown here is derived from an EMBL/GenBank/DDBJ whole genome shotgun (WGS) entry which is preliminary data.</text>
</comment>
<name>A0ABP8DID3_9ACTN</name>
<keyword evidence="3" id="KW-1185">Reference proteome</keyword>
<evidence type="ECO:0000313" key="2">
    <source>
        <dbReference type="EMBL" id="GAA4256818.1"/>
    </source>
</evidence>
<feature type="compositionally biased region" description="Polar residues" evidence="1">
    <location>
        <begin position="1"/>
        <end position="12"/>
    </location>
</feature>
<dbReference type="Proteomes" id="UP001500620">
    <property type="component" value="Unassembled WGS sequence"/>
</dbReference>
<accession>A0ABP8DID3</accession>
<gene>
    <name evidence="2" type="ORF">GCM10022255_071200</name>
</gene>
<evidence type="ECO:0000313" key="3">
    <source>
        <dbReference type="Proteomes" id="UP001500620"/>
    </source>
</evidence>
<dbReference type="EMBL" id="BAABAT010000025">
    <property type="protein sequence ID" value="GAA4256818.1"/>
    <property type="molecule type" value="Genomic_DNA"/>
</dbReference>
<sequence length="94" mass="10147">MNTRWQSPQRTASPDGLALQASGSAAGTAHHVHRTIRVAIGEVARRGHVPTNAAEIAKAPRLEEEDIGPYTIEEARGFGALRPLWAPRGRSTQD</sequence>
<feature type="region of interest" description="Disordered" evidence="1">
    <location>
        <begin position="1"/>
        <end position="31"/>
    </location>
</feature>
<organism evidence="2 3">
    <name type="scientific">Dactylosporangium darangshiense</name>
    <dbReference type="NCBI Taxonomy" id="579108"/>
    <lineage>
        <taxon>Bacteria</taxon>
        <taxon>Bacillati</taxon>
        <taxon>Actinomycetota</taxon>
        <taxon>Actinomycetes</taxon>
        <taxon>Micromonosporales</taxon>
        <taxon>Micromonosporaceae</taxon>
        <taxon>Dactylosporangium</taxon>
    </lineage>
</organism>
<feature type="compositionally biased region" description="Low complexity" evidence="1">
    <location>
        <begin position="16"/>
        <end position="29"/>
    </location>
</feature>
<protein>
    <submittedName>
        <fullName evidence="2">Uncharacterized protein</fullName>
    </submittedName>
</protein>
<proteinExistence type="predicted"/>
<evidence type="ECO:0000256" key="1">
    <source>
        <dbReference type="SAM" id="MobiDB-lite"/>
    </source>
</evidence>